<dbReference type="GO" id="GO:0097157">
    <property type="term" value="F:pre-mRNA intronic binding"/>
    <property type="evidence" value="ECO:0007669"/>
    <property type="project" value="TreeGrafter"/>
</dbReference>
<dbReference type="GO" id="GO:0005682">
    <property type="term" value="C:U5 snRNP"/>
    <property type="evidence" value="ECO:0007669"/>
    <property type="project" value="TreeGrafter"/>
</dbReference>
<accession>A0A914L6I1</accession>
<evidence type="ECO:0000313" key="5">
    <source>
        <dbReference type="WBParaSite" id="Minc3s00286g09449"/>
    </source>
</evidence>
<reference evidence="5" key="1">
    <citation type="submission" date="2022-11" db="UniProtKB">
        <authorList>
            <consortium name="WormBaseParasite"/>
        </authorList>
    </citation>
    <scope>IDENTIFICATION</scope>
</reference>
<dbReference type="PANTHER" id="PTHR11140">
    <property type="entry name" value="PRE-MRNA SPLICING FACTOR PRP8"/>
    <property type="match status" value="1"/>
</dbReference>
<proteinExistence type="predicted"/>
<dbReference type="InterPro" id="IPR012591">
    <property type="entry name" value="PRO8NT"/>
</dbReference>
<evidence type="ECO:0000259" key="2">
    <source>
        <dbReference type="Pfam" id="PF08082"/>
    </source>
</evidence>
<feature type="transmembrane region" description="Helical" evidence="1">
    <location>
        <begin position="114"/>
        <end position="136"/>
    </location>
</feature>
<dbReference type="GO" id="GO:0030620">
    <property type="term" value="F:U2 snRNA binding"/>
    <property type="evidence" value="ECO:0007669"/>
    <property type="project" value="TreeGrafter"/>
</dbReference>
<keyword evidence="1" id="KW-0472">Membrane</keyword>
<evidence type="ECO:0000259" key="3">
    <source>
        <dbReference type="Pfam" id="PF10598"/>
    </source>
</evidence>
<evidence type="ECO:0000313" key="4">
    <source>
        <dbReference type="Proteomes" id="UP000887563"/>
    </source>
</evidence>
<dbReference type="AlphaFoldDB" id="A0A914L6I1"/>
<dbReference type="InterPro" id="IPR027652">
    <property type="entry name" value="PRP8"/>
</dbReference>
<dbReference type="GO" id="GO:0030619">
    <property type="term" value="F:U1 snRNA binding"/>
    <property type="evidence" value="ECO:0007669"/>
    <property type="project" value="TreeGrafter"/>
</dbReference>
<sequence>MWIMMGREKRHRRHFKRMRFSLFDDDGPPIYADNVLDFEPLETIQMGLTEEEGLVKDWLYDHKPLDKTRFVNGYRKWTFSISMMSTHRLANQLLTDLFALKFGRSTLEFLTKGIIRGLQFASFIVQYYGLVLYLLILGLRRASEITGPPQCPDEFLSFKDVIVQSCHPIRLCRLLKLLAFFQIFLKKYFTLRLFMWYLL</sequence>
<organism evidence="4 5">
    <name type="scientific">Meloidogyne incognita</name>
    <name type="common">Southern root-knot nematode worm</name>
    <name type="synonym">Oxyuris incognita</name>
    <dbReference type="NCBI Taxonomy" id="6306"/>
    <lineage>
        <taxon>Eukaryota</taxon>
        <taxon>Metazoa</taxon>
        <taxon>Ecdysozoa</taxon>
        <taxon>Nematoda</taxon>
        <taxon>Chromadorea</taxon>
        <taxon>Rhabditida</taxon>
        <taxon>Tylenchina</taxon>
        <taxon>Tylenchomorpha</taxon>
        <taxon>Tylenchoidea</taxon>
        <taxon>Meloidogynidae</taxon>
        <taxon>Meloidogyninae</taxon>
        <taxon>Meloidogyne</taxon>
        <taxon>Meloidogyne incognita group</taxon>
    </lineage>
</organism>
<dbReference type="GO" id="GO:0000244">
    <property type="term" value="P:spliceosomal tri-snRNP complex assembly"/>
    <property type="evidence" value="ECO:0007669"/>
    <property type="project" value="TreeGrafter"/>
</dbReference>
<keyword evidence="1" id="KW-1133">Transmembrane helix</keyword>
<dbReference type="InterPro" id="IPR019582">
    <property type="entry name" value="RRM_spliceosomal_PrP8"/>
</dbReference>
<dbReference type="InterPro" id="IPR012337">
    <property type="entry name" value="RNaseH-like_sf"/>
</dbReference>
<feature type="transmembrane region" description="Helical" evidence="1">
    <location>
        <begin position="177"/>
        <end position="198"/>
    </location>
</feature>
<dbReference type="WBParaSite" id="Minc3s00286g09449">
    <property type="protein sequence ID" value="Minc3s00286g09449"/>
    <property type="gene ID" value="Minc3s00286g09449"/>
</dbReference>
<dbReference type="Proteomes" id="UP000887563">
    <property type="component" value="Unplaced"/>
</dbReference>
<dbReference type="GO" id="GO:0030623">
    <property type="term" value="F:U5 snRNA binding"/>
    <property type="evidence" value="ECO:0007669"/>
    <property type="project" value="TreeGrafter"/>
</dbReference>
<dbReference type="Pfam" id="PF08082">
    <property type="entry name" value="PRO8NT"/>
    <property type="match status" value="1"/>
</dbReference>
<evidence type="ECO:0000256" key="1">
    <source>
        <dbReference type="SAM" id="Phobius"/>
    </source>
</evidence>
<name>A0A914L6I1_MELIC</name>
<dbReference type="PANTHER" id="PTHR11140:SF0">
    <property type="entry name" value="PRE-MRNA-PROCESSING-SPLICING FACTOR 8"/>
    <property type="match status" value="1"/>
</dbReference>
<dbReference type="Pfam" id="PF10598">
    <property type="entry name" value="RRM_4"/>
    <property type="match status" value="1"/>
</dbReference>
<dbReference type="GO" id="GO:0017070">
    <property type="term" value="F:U6 snRNA binding"/>
    <property type="evidence" value="ECO:0007669"/>
    <property type="project" value="TreeGrafter"/>
</dbReference>
<protein>
    <submittedName>
        <fullName evidence="5">Bestrophin homolog</fullName>
    </submittedName>
</protein>
<keyword evidence="1" id="KW-0812">Transmembrane</keyword>
<dbReference type="GO" id="GO:0071013">
    <property type="term" value="C:catalytic step 2 spliceosome"/>
    <property type="evidence" value="ECO:0007669"/>
    <property type="project" value="TreeGrafter"/>
</dbReference>
<feature type="domain" description="RNA recognition motif spliceosomal PrP8" evidence="3">
    <location>
        <begin position="111"/>
        <end position="160"/>
    </location>
</feature>
<dbReference type="SUPFAM" id="SSF53098">
    <property type="entry name" value="Ribonuclease H-like"/>
    <property type="match status" value="1"/>
</dbReference>
<feature type="domain" description="PRO8NT" evidence="2">
    <location>
        <begin position="1"/>
        <end position="61"/>
    </location>
</feature>
<keyword evidence="4" id="KW-1185">Reference proteome</keyword>